<dbReference type="Proteomes" id="UP000807309">
    <property type="component" value="Unassembled WGS sequence"/>
</dbReference>
<keyword evidence="2" id="KW-1185">Reference proteome</keyword>
<organism evidence="1 2">
    <name type="scientific">Nocardia abscessus</name>
    <dbReference type="NCBI Taxonomy" id="120957"/>
    <lineage>
        <taxon>Bacteria</taxon>
        <taxon>Bacillati</taxon>
        <taxon>Actinomycetota</taxon>
        <taxon>Actinomycetes</taxon>
        <taxon>Mycobacteriales</taxon>
        <taxon>Nocardiaceae</taxon>
        <taxon>Nocardia</taxon>
    </lineage>
</organism>
<reference evidence="1 2" key="1">
    <citation type="submission" date="2020-10" db="EMBL/GenBank/DDBJ databases">
        <title>Identification of Nocardia species via Next-generation sequencing and recognition of intraspecies genetic diversity.</title>
        <authorList>
            <person name="Li P."/>
            <person name="Li P."/>
            <person name="Lu B."/>
        </authorList>
    </citation>
    <scope>NUCLEOTIDE SEQUENCE [LARGE SCALE GENOMIC DNA]</scope>
    <source>
        <strain evidence="1 2">N-11</strain>
    </source>
</reference>
<dbReference type="EMBL" id="JADLRE010000002">
    <property type="protein sequence ID" value="MBF6224123.1"/>
    <property type="molecule type" value="Genomic_DNA"/>
</dbReference>
<proteinExistence type="predicted"/>
<gene>
    <name evidence="1" type="ORF">IU470_03165</name>
</gene>
<dbReference type="InterPro" id="IPR036689">
    <property type="entry name" value="ESAT-6-like_sf"/>
</dbReference>
<accession>A0ABS0C169</accession>
<comment type="caution">
    <text evidence="1">The sequence shown here is derived from an EMBL/GenBank/DDBJ whole genome shotgun (WGS) entry which is preliminary data.</text>
</comment>
<dbReference type="RefSeq" id="WP_195031502.1">
    <property type="nucleotide sequence ID" value="NZ_JADLRE010000002.1"/>
</dbReference>
<protein>
    <recommendedName>
        <fullName evidence="3">WXG100 family type VII secretion target</fullName>
    </recommendedName>
</protein>
<dbReference type="SUPFAM" id="SSF140453">
    <property type="entry name" value="EsxAB dimer-like"/>
    <property type="match status" value="1"/>
</dbReference>
<evidence type="ECO:0008006" key="3">
    <source>
        <dbReference type="Google" id="ProtNLM"/>
    </source>
</evidence>
<evidence type="ECO:0000313" key="1">
    <source>
        <dbReference type="EMBL" id="MBF6224123.1"/>
    </source>
</evidence>
<sequence>MPIGYTGDPSEINAVAKKFFTHADTFKNHMGILEGVKMEYAPAVQGATGNAIQQAMQGALDKGGKLHATFMEIVDALNSAGATFDSQDQENASQVNKYNLNF</sequence>
<dbReference type="Gene3D" id="1.10.287.1060">
    <property type="entry name" value="ESAT-6-like"/>
    <property type="match status" value="1"/>
</dbReference>
<evidence type="ECO:0000313" key="2">
    <source>
        <dbReference type="Proteomes" id="UP000807309"/>
    </source>
</evidence>
<name>A0ABS0C169_9NOCA</name>